<proteinExistence type="predicted"/>
<feature type="compositionally biased region" description="Low complexity" evidence="1">
    <location>
        <begin position="399"/>
        <end position="416"/>
    </location>
</feature>
<feature type="compositionally biased region" description="Basic residues" evidence="1">
    <location>
        <begin position="437"/>
        <end position="453"/>
    </location>
</feature>
<name>A0A835SVL4_CHLIN</name>
<dbReference type="Proteomes" id="UP000650467">
    <property type="component" value="Unassembled WGS sequence"/>
</dbReference>
<feature type="compositionally biased region" description="Acidic residues" evidence="1">
    <location>
        <begin position="320"/>
        <end position="336"/>
    </location>
</feature>
<feature type="compositionally biased region" description="Basic and acidic residues" evidence="1">
    <location>
        <begin position="310"/>
        <end position="319"/>
    </location>
</feature>
<dbReference type="GO" id="GO:0008374">
    <property type="term" value="F:O-acyltransferase activity"/>
    <property type="evidence" value="ECO:0007669"/>
    <property type="project" value="InterPro"/>
</dbReference>
<keyword evidence="2" id="KW-0812">Transmembrane</keyword>
<sequence length="616" mass="64256">MVLSQSRAGWPRFVPALPALAALAVAALLFDPYTEPLSAMTCAFMTLRMPATKLLAACYGRGPLAELPAAERPQPPAPRGQGGRKAAADGSQGTAGVGANVPSWLSWALRRTTAGDGACTGAEPAAAGKCCKGGSRPDSPGSNGCSGSGGGGDAGGNGRTPLCNDAATKWLELATAATALAAVSALDAWVSSSSYISSSQPVNPSPRSQQRAPPLLLHLLLPVAALPHHLSVLRSCTATASRAVLLLLRRLARGGAALCLHAVLATAMAAGVGGVMDCMAAYCYCRGWSGGGGGRCGSSRQSTQRGLQQQRDKEPRGSADEEEQEEEQEQQGDEGVELVRPFDSPLAATSLADFWGRRWNVTQSRVLKGLLYDPLVEGRWRPTHMATPPPPPPPPVSAPPQQQAAGSSSATGSSAAEPHTAPPPPDGASLLPDQHQHQHHQHHQHQHHQRHHQVRKAAALLAVFVWSGLEHELFHWLSTRRLSPGGGWFLFFAVHGVLLVAESAVTRAARRCACASASGTPSAPAKSIPSGGAVSRLGRAAAAAAAAAVAWALTPPVWMRRLLTLVVLDVTAAAWFFPALTERCVVRRVAAAVAGMCPPALEQRLLRAAAELGRRH</sequence>
<accession>A0A835SVL4</accession>
<feature type="compositionally biased region" description="Pro residues" evidence="1">
    <location>
        <begin position="387"/>
        <end position="398"/>
    </location>
</feature>
<dbReference type="OrthoDB" id="1077582at2759"/>
<evidence type="ECO:0000256" key="1">
    <source>
        <dbReference type="SAM" id="MobiDB-lite"/>
    </source>
</evidence>
<feature type="region of interest" description="Disordered" evidence="1">
    <location>
        <begin position="295"/>
        <end position="339"/>
    </location>
</feature>
<dbReference type="PANTHER" id="PTHR31595:SF57">
    <property type="entry name" value="OS04G0481900 PROTEIN"/>
    <property type="match status" value="1"/>
</dbReference>
<dbReference type="GO" id="GO:0006629">
    <property type="term" value="P:lipid metabolic process"/>
    <property type="evidence" value="ECO:0007669"/>
    <property type="project" value="InterPro"/>
</dbReference>
<feature type="region of interest" description="Disordered" evidence="1">
    <location>
        <begin position="130"/>
        <end position="153"/>
    </location>
</feature>
<evidence type="ECO:0000313" key="3">
    <source>
        <dbReference type="EMBL" id="KAG2433898.1"/>
    </source>
</evidence>
<organism evidence="3 4">
    <name type="scientific">Chlamydomonas incerta</name>
    <dbReference type="NCBI Taxonomy" id="51695"/>
    <lineage>
        <taxon>Eukaryota</taxon>
        <taxon>Viridiplantae</taxon>
        <taxon>Chlorophyta</taxon>
        <taxon>core chlorophytes</taxon>
        <taxon>Chlorophyceae</taxon>
        <taxon>CS clade</taxon>
        <taxon>Chlamydomonadales</taxon>
        <taxon>Chlamydomonadaceae</taxon>
        <taxon>Chlamydomonas</taxon>
    </lineage>
</organism>
<evidence type="ECO:0008006" key="5">
    <source>
        <dbReference type="Google" id="ProtNLM"/>
    </source>
</evidence>
<keyword evidence="2" id="KW-1133">Transmembrane helix</keyword>
<dbReference type="PANTHER" id="PTHR31595">
    <property type="entry name" value="LONG-CHAIN-ALCOHOL O-FATTY-ACYLTRANSFERASE 3-RELATED"/>
    <property type="match status" value="1"/>
</dbReference>
<comment type="caution">
    <text evidence="3">The sequence shown here is derived from an EMBL/GenBank/DDBJ whole genome shotgun (WGS) entry which is preliminary data.</text>
</comment>
<feature type="region of interest" description="Disordered" evidence="1">
    <location>
        <begin position="67"/>
        <end position="97"/>
    </location>
</feature>
<dbReference type="EMBL" id="JAEHOC010000018">
    <property type="protein sequence ID" value="KAG2433898.1"/>
    <property type="molecule type" value="Genomic_DNA"/>
</dbReference>
<gene>
    <name evidence="3" type="ORF">HXX76_008251</name>
</gene>
<dbReference type="InterPro" id="IPR044851">
    <property type="entry name" value="Wax_synthase"/>
</dbReference>
<reference evidence="3" key="1">
    <citation type="journal article" date="2020" name="bioRxiv">
        <title>Comparative genomics of Chlamydomonas.</title>
        <authorList>
            <person name="Craig R.J."/>
            <person name="Hasan A.R."/>
            <person name="Ness R.W."/>
            <person name="Keightley P.D."/>
        </authorList>
    </citation>
    <scope>NUCLEOTIDE SEQUENCE</scope>
    <source>
        <strain evidence="3">SAG 7.73</strain>
    </source>
</reference>
<protein>
    <recommendedName>
        <fullName evidence="5">Wax synthase domain-containing protein</fullName>
    </recommendedName>
</protein>
<keyword evidence="2" id="KW-0472">Membrane</keyword>
<feature type="region of interest" description="Disordered" evidence="1">
    <location>
        <begin position="382"/>
        <end position="453"/>
    </location>
</feature>
<keyword evidence="4" id="KW-1185">Reference proteome</keyword>
<feature type="compositionally biased region" description="Low complexity" evidence="1">
    <location>
        <begin position="297"/>
        <end position="306"/>
    </location>
</feature>
<feature type="transmembrane region" description="Helical" evidence="2">
    <location>
        <begin position="12"/>
        <end position="30"/>
    </location>
</feature>
<feature type="compositionally biased region" description="Gly residues" evidence="1">
    <location>
        <begin position="144"/>
        <end position="153"/>
    </location>
</feature>
<evidence type="ECO:0000256" key="2">
    <source>
        <dbReference type="SAM" id="Phobius"/>
    </source>
</evidence>
<evidence type="ECO:0000313" key="4">
    <source>
        <dbReference type="Proteomes" id="UP000650467"/>
    </source>
</evidence>
<dbReference type="AlphaFoldDB" id="A0A835SVL4"/>